<dbReference type="GO" id="GO:0005737">
    <property type="term" value="C:cytoplasm"/>
    <property type="evidence" value="ECO:0007669"/>
    <property type="project" value="TreeGrafter"/>
</dbReference>
<dbReference type="Gene3D" id="3.50.50.60">
    <property type="entry name" value="FAD/NAD(P)-binding domain"/>
    <property type="match status" value="2"/>
</dbReference>
<dbReference type="EMBL" id="JAKLTY010000011">
    <property type="protein sequence ID" value="MCG2628812.1"/>
    <property type="molecule type" value="Genomic_DNA"/>
</dbReference>
<dbReference type="PANTHER" id="PTHR13847">
    <property type="entry name" value="SARCOSINE DEHYDROGENASE-RELATED"/>
    <property type="match status" value="1"/>
</dbReference>
<dbReference type="InterPro" id="IPR036188">
    <property type="entry name" value="FAD/NAD-bd_sf"/>
</dbReference>
<evidence type="ECO:0000313" key="3">
    <source>
        <dbReference type="EMBL" id="MCG2628812.1"/>
    </source>
</evidence>
<gene>
    <name evidence="3" type="ORF">L6654_19430</name>
</gene>
<dbReference type="GO" id="GO:0016491">
    <property type="term" value="F:oxidoreductase activity"/>
    <property type="evidence" value="ECO:0007669"/>
    <property type="project" value="UniProtKB-KW"/>
</dbReference>
<accession>A0A9X1RC07</accession>
<comment type="caution">
    <text evidence="3">The sequence shown here is derived from an EMBL/GenBank/DDBJ whole genome shotgun (WGS) entry which is preliminary data.</text>
</comment>
<evidence type="ECO:0000313" key="4">
    <source>
        <dbReference type="Proteomes" id="UP001139054"/>
    </source>
</evidence>
<dbReference type="SUPFAM" id="SSF51905">
    <property type="entry name" value="FAD/NAD(P)-binding domain"/>
    <property type="match status" value="1"/>
</dbReference>
<dbReference type="Pfam" id="PF01266">
    <property type="entry name" value="DAO"/>
    <property type="match status" value="1"/>
</dbReference>
<dbReference type="PANTHER" id="PTHR13847:SF150">
    <property type="entry name" value="OXIDOREDUCTASE TDA3-RELATED"/>
    <property type="match status" value="1"/>
</dbReference>
<proteinExistence type="predicted"/>
<protein>
    <submittedName>
        <fullName evidence="3">FAD-binding oxidoreductase</fullName>
    </submittedName>
</protein>
<reference evidence="3" key="1">
    <citation type="submission" date="2022-01" db="EMBL/GenBank/DDBJ databases">
        <title>Genome sequnece data of strain Bradyrhizobium sp. nov.</title>
        <authorList>
            <person name="Zhang J."/>
        </authorList>
    </citation>
    <scope>NUCLEOTIDE SEQUENCE</scope>
    <source>
        <strain evidence="3">WYCCWR 13023</strain>
    </source>
</reference>
<dbReference type="InterPro" id="IPR006076">
    <property type="entry name" value="FAD-dep_OxRdtase"/>
</dbReference>
<dbReference type="RefSeq" id="WP_237890704.1">
    <property type="nucleotide sequence ID" value="NZ_JAKLTY010000011.1"/>
</dbReference>
<evidence type="ECO:0000256" key="1">
    <source>
        <dbReference type="ARBA" id="ARBA00023002"/>
    </source>
</evidence>
<dbReference type="Gene3D" id="3.30.9.10">
    <property type="entry name" value="D-Amino Acid Oxidase, subunit A, domain 2"/>
    <property type="match status" value="1"/>
</dbReference>
<organism evidence="3 4">
    <name type="scientific">Bradyrhizobium zhengyangense</name>
    <dbReference type="NCBI Taxonomy" id="2911009"/>
    <lineage>
        <taxon>Bacteria</taxon>
        <taxon>Pseudomonadati</taxon>
        <taxon>Pseudomonadota</taxon>
        <taxon>Alphaproteobacteria</taxon>
        <taxon>Hyphomicrobiales</taxon>
        <taxon>Nitrobacteraceae</taxon>
        <taxon>Bradyrhizobium</taxon>
    </lineage>
</organism>
<evidence type="ECO:0000259" key="2">
    <source>
        <dbReference type="Pfam" id="PF01266"/>
    </source>
</evidence>
<sequence length="367" mass="39576">MRVVICGGGVIGACTAYFLSRHGVDVIVVERTEVAAAASGKAGGFLARDWCAGTPLDALARRSFALHAQLPEEIAGDWGHRPMTAYSGFVADDNDPRRNTPSALDWLSDGVVIAQRIGTTETTAIVHPQKFTSAMMNAAIVQGAELRRTRFTGIVRDGDGARAKGVEVDDSIIEADAVVIAMGPWSLLAANWMSLPALYAQRSPSIVYDTGTHVSADALFLETKIYGETTSVEVFPRPDGSTYVTACPDTGAFPTDPIDVRPEPNSMKWVEEISGRLSPLFRPEKIIAKQACYRPVTEDGLPLIGRVPQDERLYVATGHSVWGILNAPATGEALAELIVEGATRNVDLAPFDPARLKPLDLPRRRLR</sequence>
<keyword evidence="1" id="KW-0560">Oxidoreductase</keyword>
<dbReference type="Proteomes" id="UP001139054">
    <property type="component" value="Unassembled WGS sequence"/>
</dbReference>
<name>A0A9X1RC07_9BRAD</name>
<dbReference type="AlphaFoldDB" id="A0A9X1RC07"/>
<feature type="domain" description="FAD dependent oxidoreductase" evidence="2">
    <location>
        <begin position="2"/>
        <end position="337"/>
    </location>
</feature>